<evidence type="ECO:0000313" key="2">
    <source>
        <dbReference type="Proteomes" id="UP001497493"/>
    </source>
</evidence>
<dbReference type="GO" id="GO:0032259">
    <property type="term" value="P:methylation"/>
    <property type="evidence" value="ECO:0007669"/>
    <property type="project" value="UniProtKB-KW"/>
</dbReference>
<protein>
    <submittedName>
        <fullName evidence="1">Methyltransferase domain-containing protein</fullName>
    </submittedName>
</protein>
<evidence type="ECO:0000313" key="1">
    <source>
        <dbReference type="EMBL" id="CAL1241704.1"/>
    </source>
</evidence>
<proteinExistence type="predicted"/>
<dbReference type="CDD" id="cd02440">
    <property type="entry name" value="AdoMet_MTases"/>
    <property type="match status" value="1"/>
</dbReference>
<organism evidence="1 2">
    <name type="scientific">Candidatus Methylocalor cossyra</name>
    <dbReference type="NCBI Taxonomy" id="3108543"/>
    <lineage>
        <taxon>Bacteria</taxon>
        <taxon>Pseudomonadati</taxon>
        <taxon>Pseudomonadota</taxon>
        <taxon>Gammaproteobacteria</taxon>
        <taxon>Methylococcales</taxon>
        <taxon>Methylococcaceae</taxon>
        <taxon>Candidatus Methylocalor</taxon>
    </lineage>
</organism>
<dbReference type="GO" id="GO:0008168">
    <property type="term" value="F:methyltransferase activity"/>
    <property type="evidence" value="ECO:0007669"/>
    <property type="project" value="UniProtKB-KW"/>
</dbReference>
<dbReference type="RefSeq" id="WP_348758200.1">
    <property type="nucleotide sequence ID" value="NZ_OZ026884.1"/>
</dbReference>
<dbReference type="Proteomes" id="UP001497493">
    <property type="component" value="Chromosome"/>
</dbReference>
<dbReference type="InterPro" id="IPR029063">
    <property type="entry name" value="SAM-dependent_MTases_sf"/>
</dbReference>
<reference evidence="1 2" key="1">
    <citation type="submission" date="2024-04" db="EMBL/GenBank/DDBJ databases">
        <authorList>
            <person name="Cremers G."/>
        </authorList>
    </citation>
    <scope>NUCLEOTIDE SEQUENCE [LARGE SCALE GENOMIC DNA]</scope>
    <source>
        <strain evidence="1">MeCH1-AG</strain>
    </source>
</reference>
<dbReference type="SUPFAM" id="SSF53335">
    <property type="entry name" value="S-adenosyl-L-methionine-dependent methyltransferases"/>
    <property type="match status" value="1"/>
</dbReference>
<keyword evidence="1" id="KW-0489">Methyltransferase</keyword>
<dbReference type="EMBL" id="OZ026884">
    <property type="protein sequence ID" value="CAL1241704.1"/>
    <property type="molecule type" value="Genomic_DNA"/>
</dbReference>
<name>A0ABP1CBU6_9GAMM</name>
<sequence length="307" mass="33347">MALSFRDYLDSKAALDERSLNGAVRTAFLGSLRDRERLDCLDLGTGSGASLARLFDAEAGASMAITAVDRDPALVELAFKRTAVLLRARGFEVAIPEDGRLHAQRGGRRIKLECRVADLVGFDPPGYAGRFDAVIAHQLMDLLPVAVMAERIAGWLRPGGVFYATLNYDGGTALFPGYRDAALEGRILAAYDESMERRRVHGHPSGGAHSGRRLYDALLRVGLEPVAYGASDWSLSPIRRAYRDRDRLCLAALLEMIRDQAAASGAVADPALDGWYRHRLGELESGTLGLIVHQLDLLVEKPLAPPA</sequence>
<accession>A0ABP1CBU6</accession>
<dbReference type="Gene3D" id="3.40.50.150">
    <property type="entry name" value="Vaccinia Virus protein VP39"/>
    <property type="match status" value="1"/>
</dbReference>
<keyword evidence="1" id="KW-0808">Transferase</keyword>
<keyword evidence="2" id="KW-1185">Reference proteome</keyword>
<gene>
    <name evidence="1" type="ORF">MECH1_V1_2928</name>
</gene>